<dbReference type="FunFam" id="3.30.40.10:FF:000055">
    <property type="entry name" value="Ubiquitin conjugation factor e4 a"/>
    <property type="match status" value="1"/>
</dbReference>
<dbReference type="Gene3D" id="3.30.40.10">
    <property type="entry name" value="Zinc/RING finger domain, C3HC4 (zinc finger)"/>
    <property type="match status" value="1"/>
</dbReference>
<evidence type="ECO:0000256" key="3">
    <source>
        <dbReference type="ARBA" id="ARBA00004496"/>
    </source>
</evidence>
<reference evidence="13" key="2">
    <citation type="submission" date="2017-11" db="EMBL/GenBank/DDBJ databases">
        <title>Candida auris genome assembly and annotation.</title>
        <authorList>
            <person name="Munoz J.F."/>
            <person name="Gade L.G."/>
            <person name="Chow N.A."/>
            <person name="Litvintseva A.P."/>
            <person name="Loparev V.N."/>
            <person name="Cuomo C.A."/>
        </authorList>
    </citation>
    <scope>NUCLEOTIDE SEQUENCE</scope>
    <source>
        <strain evidence="13">B8441</strain>
    </source>
</reference>
<evidence type="ECO:0000256" key="1">
    <source>
        <dbReference type="ARBA" id="ARBA00000900"/>
    </source>
</evidence>
<evidence type="ECO:0000256" key="11">
    <source>
        <dbReference type="SAM" id="MobiDB-lite"/>
    </source>
</evidence>
<name>A0A2H0ZV00_CANAR</name>
<evidence type="ECO:0000313" key="13">
    <source>
        <dbReference type="EMBL" id="PIS54504.1"/>
    </source>
</evidence>
<comment type="catalytic activity">
    <reaction evidence="1">
        <text>S-ubiquitinyl-[E2 ubiquitin-conjugating enzyme]-L-cysteine + [acceptor protein]-L-lysine = [E2 ubiquitin-conjugating enzyme]-L-cysteine + N(6)-ubiquitinyl-[acceptor protein]-L-lysine.</text>
        <dbReference type="EC" id="2.3.2.27"/>
    </reaction>
</comment>
<evidence type="ECO:0000313" key="14">
    <source>
        <dbReference type="EMBL" id="QWW25951.1"/>
    </source>
</evidence>
<dbReference type="GO" id="GO:0000151">
    <property type="term" value="C:ubiquitin ligase complex"/>
    <property type="evidence" value="ECO:0007669"/>
    <property type="project" value="InterPro"/>
</dbReference>
<dbReference type="VEuPathDB" id="FungiDB:CJI97_001821"/>
<dbReference type="GO" id="GO:0006511">
    <property type="term" value="P:ubiquitin-dependent protein catabolic process"/>
    <property type="evidence" value="ECO:0007669"/>
    <property type="project" value="InterPro"/>
</dbReference>
<dbReference type="VEuPathDB" id="FungiDB:CJJ07_003467"/>
<dbReference type="InterPro" id="IPR003613">
    <property type="entry name" value="Ubox_domain"/>
</dbReference>
<dbReference type="InterPro" id="IPR045132">
    <property type="entry name" value="UBE4"/>
</dbReference>
<evidence type="ECO:0000256" key="8">
    <source>
        <dbReference type="ARBA" id="ARBA00022679"/>
    </source>
</evidence>
<dbReference type="STRING" id="498019.A0A2H0ZV00"/>
<dbReference type="SMART" id="SM00504">
    <property type="entry name" value="Ubox"/>
    <property type="match status" value="1"/>
</dbReference>
<feature type="compositionally biased region" description="Low complexity" evidence="11">
    <location>
        <begin position="14"/>
        <end position="26"/>
    </location>
</feature>
<dbReference type="AlphaFoldDB" id="A0A2H0ZV00"/>
<evidence type="ECO:0000256" key="4">
    <source>
        <dbReference type="ARBA" id="ARBA00004906"/>
    </source>
</evidence>
<dbReference type="Proteomes" id="UP000825438">
    <property type="component" value="Chromosome VII"/>
</dbReference>
<dbReference type="GO" id="GO:0005737">
    <property type="term" value="C:cytoplasm"/>
    <property type="evidence" value="ECO:0007669"/>
    <property type="project" value="UniProtKB-SubCell"/>
</dbReference>
<reference evidence="14" key="3">
    <citation type="submission" date="2021-06" db="EMBL/GenBank/DDBJ databases">
        <title>Candida auris outbreak in lebanese hospital.</title>
        <authorList>
            <person name="Finianos M."/>
        </authorList>
    </citation>
    <scope>NUCLEOTIDE SEQUENCE</scope>
    <source>
        <strain evidence="14">CA7LBN</strain>
    </source>
</reference>
<dbReference type="EMBL" id="CP076755">
    <property type="protein sequence ID" value="QWW25951.1"/>
    <property type="molecule type" value="Genomic_DNA"/>
</dbReference>
<evidence type="ECO:0000256" key="2">
    <source>
        <dbReference type="ARBA" id="ARBA00004123"/>
    </source>
</evidence>
<proteinExistence type="inferred from homology"/>
<gene>
    <name evidence="13" type="ORF">B9J08_002278</name>
    <name evidence="14" type="ORF">CA7LBN_004855</name>
</gene>
<feature type="domain" description="U-box" evidence="12">
    <location>
        <begin position="961"/>
        <end position="1035"/>
    </location>
</feature>
<protein>
    <recommendedName>
        <fullName evidence="6">RING-type E3 ubiquitin transferase</fullName>
        <ecNumber evidence="6">2.3.2.27</ecNumber>
    </recommendedName>
</protein>
<dbReference type="VEuPathDB" id="FungiDB:CJJ09_005367"/>
<keyword evidence="10" id="KW-0539">Nucleus</keyword>
<dbReference type="UniPathway" id="UPA00143"/>
<dbReference type="InterPro" id="IPR019474">
    <property type="entry name" value="Ub_conjug_fac_E4_core"/>
</dbReference>
<sequence length="1035" mass="117459">MSSQDEIRAKRLARLAALQSSQSSSSPEPPKDKDQKTEAKITKPEKTEERATKQEKAAPAKRKTEETHPAKVAPKAPQPAQPLSSSPAENIDKWLREEIPRIFGVGWSGVNRLTDVGSSGLLSAESIEDVFVEILTDKGTPNSTLPITYLYEVYKKAFQLKRILPKKDPVYEQKLAIVSSIVSFCASYGLICFQIPEMVHNNNIEKSIDAFIDRNEMSAFLVDIVNKAIESDFLLDLLNMILPSISAKLHGLNLHRSEYNKYLTIWENLVAMKPVAAIFSKVDGFAPPDASKGLDFEHKTLMGSFLRLSPLAGEVATFYFAGGPKSDSQLELTPSQLAPLFSSAQNEMKVVFDRIWFITDKLIRGSPQTRQDMMKWFADLVNVSHLRTGSHAKASKLPSDGFMFNISYLLVRLSMPFLDYPVFSKLDKIDPDYFGPKNKLLNVKEDARMYSSSSEADEYYGNAMEEDTNFISDCFYLCLTYMEYGIGGMITQHGRLKNELKRSTEMVSRMQNDPAARAMLPRITEFVNTSRCRLYAIDAVSVDNNVNSEIFDFVIGASQFMVRTIDPSHKHPHPKLNIPIFQIEKVSQLDDHDFLKTKTPVPWKYFPEYMLSGLINYCKFISRYGVNALMNNEEKLSLFVEFSTILLRCPELIGNPHMKGSIVEIFFGGSIPLRNGSPGYMMNIFNTNKLVLNNLLYSLLDIYVMIEKTGASSQFYDKFNSRFYISMIIEELWHNDHYRKQLTDYSRHNVDFFIRFIARMLNDTTFLIDEAFNSLNAIHNMQVELRSREAGSEGNTDEFGSTEELQSNLSTEESKAKSYMGLANQTMKLFKLFTKQVPEGFTIGELVDRLAGMMDYNLALLVGPKCSTLKVKEPEKYDFDPKKTLADICEVYANLSGESKFKQAVARDGRSFDVKYFEKAKKILTTKTTVDDALINTFYSFGLAADQERVALEQEEMELGEVPDELLDPLMFTLMEDPVILPSSRVTIDRSTVKAHLLSDPTDPFNRMPLKLEDVIDDVEMQEKVRQFKAGKRKA</sequence>
<evidence type="ECO:0000256" key="10">
    <source>
        <dbReference type="ARBA" id="ARBA00023242"/>
    </source>
</evidence>
<feature type="compositionally biased region" description="Basic and acidic residues" evidence="11">
    <location>
        <begin position="29"/>
        <end position="69"/>
    </location>
</feature>
<evidence type="ECO:0000256" key="7">
    <source>
        <dbReference type="ARBA" id="ARBA00022490"/>
    </source>
</evidence>
<dbReference type="EMBL" id="PEKT02000006">
    <property type="protein sequence ID" value="PIS54504.1"/>
    <property type="molecule type" value="Genomic_DNA"/>
</dbReference>
<dbReference type="GO" id="GO:0034450">
    <property type="term" value="F:ubiquitin-ubiquitin ligase activity"/>
    <property type="evidence" value="ECO:0007669"/>
    <property type="project" value="InterPro"/>
</dbReference>
<dbReference type="PANTHER" id="PTHR13931">
    <property type="entry name" value="UBIQUITINATION FACTOR E4"/>
    <property type="match status" value="1"/>
</dbReference>
<feature type="region of interest" description="Disordered" evidence="11">
    <location>
        <begin position="1"/>
        <end position="87"/>
    </location>
</feature>
<evidence type="ECO:0000256" key="6">
    <source>
        <dbReference type="ARBA" id="ARBA00012483"/>
    </source>
</evidence>
<dbReference type="PROSITE" id="PS51698">
    <property type="entry name" value="U_BOX"/>
    <property type="match status" value="1"/>
</dbReference>
<keyword evidence="9" id="KW-0833">Ubl conjugation pathway</keyword>
<comment type="similarity">
    <text evidence="5">Belongs to the ubiquitin conjugation factor E4 family.</text>
</comment>
<organism evidence="13">
    <name type="scientific">Candidozyma auris</name>
    <name type="common">Yeast</name>
    <name type="synonym">Candida auris</name>
    <dbReference type="NCBI Taxonomy" id="498019"/>
    <lineage>
        <taxon>Eukaryota</taxon>
        <taxon>Fungi</taxon>
        <taxon>Dikarya</taxon>
        <taxon>Ascomycota</taxon>
        <taxon>Saccharomycotina</taxon>
        <taxon>Pichiomycetes</taxon>
        <taxon>Metschnikowiaceae</taxon>
        <taxon>Candidozyma</taxon>
    </lineage>
</organism>
<dbReference type="GO" id="GO:0005634">
    <property type="term" value="C:nucleus"/>
    <property type="evidence" value="ECO:0007669"/>
    <property type="project" value="UniProtKB-SubCell"/>
</dbReference>
<dbReference type="CDD" id="cd16657">
    <property type="entry name" value="RING-Ubox_UBE4A"/>
    <property type="match status" value="1"/>
</dbReference>
<dbReference type="EC" id="2.3.2.27" evidence="6"/>
<dbReference type="PANTHER" id="PTHR13931:SF2">
    <property type="entry name" value="UBIQUITIN CONJUGATION FACTOR E4 B"/>
    <property type="match status" value="1"/>
</dbReference>
<dbReference type="VEuPathDB" id="FungiDB:CJI96_0004234"/>
<dbReference type="VEuPathDB" id="FungiDB:B9J08_002278"/>
<reference evidence="13" key="1">
    <citation type="journal article" date="2017" name="Clin. Infect. Dis.">
        <title>Simultaneous emergence of multidrug-resistant Candida auris on 3 continents confirmed by whole-genome sequencing and epidemiological analyses.</title>
        <authorList>
            <person name="Lockhart S.R."/>
            <person name="Etienne K.A."/>
            <person name="Vallabhaneni S."/>
            <person name="Farooqi J."/>
            <person name="Chowdhary A."/>
            <person name="Govender N.P."/>
            <person name="Colombo A.L."/>
            <person name="Calvo B."/>
            <person name="Cuomo C.A."/>
            <person name="Desjardins C.A."/>
            <person name="Berkow E.L."/>
            <person name="Castanheira M."/>
            <person name="Magobo R.E."/>
            <person name="Jabeen K."/>
            <person name="Asghar R.J."/>
            <person name="Meis J.F."/>
            <person name="Jackson B."/>
            <person name="Chiller T."/>
            <person name="Litvintseva A.P."/>
        </authorList>
    </citation>
    <scope>NUCLEOTIDE SEQUENCE [LARGE SCALE GENOMIC DNA]</scope>
    <source>
        <strain evidence="13">B8441</strain>
    </source>
</reference>
<evidence type="ECO:0000256" key="9">
    <source>
        <dbReference type="ARBA" id="ARBA00022786"/>
    </source>
</evidence>
<dbReference type="SUPFAM" id="SSF57850">
    <property type="entry name" value="RING/U-box"/>
    <property type="match status" value="1"/>
</dbReference>
<dbReference type="VEuPathDB" id="FungiDB:QG37_05802"/>
<comment type="pathway">
    <text evidence="4">Protein modification; protein ubiquitination.</text>
</comment>
<dbReference type="GO" id="GO:0000209">
    <property type="term" value="P:protein polyubiquitination"/>
    <property type="evidence" value="ECO:0007669"/>
    <property type="project" value="TreeGrafter"/>
</dbReference>
<dbReference type="GO" id="GO:0036503">
    <property type="term" value="P:ERAD pathway"/>
    <property type="evidence" value="ECO:0007669"/>
    <property type="project" value="InterPro"/>
</dbReference>
<dbReference type="InterPro" id="IPR013083">
    <property type="entry name" value="Znf_RING/FYVE/PHD"/>
</dbReference>
<keyword evidence="8" id="KW-0808">Transferase</keyword>
<dbReference type="Pfam" id="PF04564">
    <property type="entry name" value="U-box"/>
    <property type="match status" value="1"/>
</dbReference>
<dbReference type="Pfam" id="PF10408">
    <property type="entry name" value="Ufd2P_core"/>
    <property type="match status" value="1"/>
</dbReference>
<dbReference type="VEuPathDB" id="FungiDB:CJJ09_005368"/>
<accession>A0A2H0ZV00</accession>
<dbReference type="OMA" id="SNAFMTN"/>
<keyword evidence="7" id="KW-0963">Cytoplasm</keyword>
<evidence type="ECO:0000259" key="12">
    <source>
        <dbReference type="PROSITE" id="PS51698"/>
    </source>
</evidence>
<comment type="subcellular location">
    <subcellularLocation>
        <location evidence="3">Cytoplasm</location>
    </subcellularLocation>
    <subcellularLocation>
        <location evidence="2">Nucleus</location>
    </subcellularLocation>
</comment>
<evidence type="ECO:0000256" key="5">
    <source>
        <dbReference type="ARBA" id="ARBA00007434"/>
    </source>
</evidence>